<dbReference type="Gene3D" id="3.30.390.110">
    <property type="match status" value="1"/>
</dbReference>
<evidence type="ECO:0000313" key="6">
    <source>
        <dbReference type="Proteomes" id="UP001642260"/>
    </source>
</evidence>
<evidence type="ECO:0000259" key="4">
    <source>
        <dbReference type="Pfam" id="PF01778"/>
    </source>
</evidence>
<organism evidence="5 6">
    <name type="scientific">Eruca vesicaria subsp. sativa</name>
    <name type="common">Garden rocket</name>
    <name type="synonym">Eruca sativa</name>
    <dbReference type="NCBI Taxonomy" id="29727"/>
    <lineage>
        <taxon>Eukaryota</taxon>
        <taxon>Viridiplantae</taxon>
        <taxon>Streptophyta</taxon>
        <taxon>Embryophyta</taxon>
        <taxon>Tracheophyta</taxon>
        <taxon>Spermatophyta</taxon>
        <taxon>Magnoliopsida</taxon>
        <taxon>eudicotyledons</taxon>
        <taxon>Gunneridae</taxon>
        <taxon>Pentapetalae</taxon>
        <taxon>rosids</taxon>
        <taxon>malvids</taxon>
        <taxon>Brassicales</taxon>
        <taxon>Brassicaceae</taxon>
        <taxon>Brassiceae</taxon>
        <taxon>Eruca</taxon>
    </lineage>
</organism>
<keyword evidence="6" id="KW-1185">Reference proteome</keyword>
<evidence type="ECO:0000256" key="2">
    <source>
        <dbReference type="ARBA" id="ARBA00022980"/>
    </source>
</evidence>
<evidence type="ECO:0000256" key="3">
    <source>
        <dbReference type="ARBA" id="ARBA00023274"/>
    </source>
</evidence>
<sequence length="153" mass="16753">MATVPGQLIWEIVKTSNCLLVKQFGRGNAKVQFRKETNNLCNLNSYKHSGFANKKTVTIQPANKEQGVVLATTKTKPKISVKKPILKKEFPTMSKAVANQVVPFTLLLPLALICVNMGEGDLFKALEEAVLVVDQLPASLTMISCDEPLVKVT</sequence>
<dbReference type="InterPro" id="IPR002672">
    <property type="entry name" value="Ribosomal_eL28"/>
</dbReference>
<dbReference type="GO" id="GO:1990904">
    <property type="term" value="C:ribonucleoprotein complex"/>
    <property type="evidence" value="ECO:0007669"/>
    <property type="project" value="UniProtKB-KW"/>
</dbReference>
<reference evidence="5 6" key="1">
    <citation type="submission" date="2022-03" db="EMBL/GenBank/DDBJ databases">
        <authorList>
            <person name="Macdonald S."/>
            <person name="Ahmed S."/>
            <person name="Newling K."/>
        </authorList>
    </citation>
    <scope>NUCLEOTIDE SEQUENCE [LARGE SCALE GENOMIC DNA]</scope>
</reference>
<proteinExistence type="inferred from homology"/>
<dbReference type="Pfam" id="PF01778">
    <property type="entry name" value="Ribosomal_L28e"/>
    <property type="match status" value="1"/>
</dbReference>
<keyword evidence="2" id="KW-0689">Ribosomal protein</keyword>
<dbReference type="InterPro" id="IPR029004">
    <property type="entry name" value="Ribosomal_eL28/Mak16"/>
</dbReference>
<dbReference type="GO" id="GO:0005840">
    <property type="term" value="C:ribosome"/>
    <property type="evidence" value="ECO:0007669"/>
    <property type="project" value="UniProtKB-KW"/>
</dbReference>
<dbReference type="Proteomes" id="UP001642260">
    <property type="component" value="Unassembled WGS sequence"/>
</dbReference>
<comment type="similarity">
    <text evidence="1">Belongs to the eukaryotic ribosomal protein eL28 family.</text>
</comment>
<accession>A0ABC8K8G2</accession>
<protein>
    <recommendedName>
        <fullName evidence="4">Ribosomal eL28/Mak16 domain-containing protein</fullName>
    </recommendedName>
</protein>
<evidence type="ECO:0000256" key="1">
    <source>
        <dbReference type="ARBA" id="ARBA00007926"/>
    </source>
</evidence>
<dbReference type="EMBL" id="CAKOAT010168488">
    <property type="protein sequence ID" value="CAH8351056.1"/>
    <property type="molecule type" value="Genomic_DNA"/>
</dbReference>
<gene>
    <name evidence="5" type="ORF">ERUC_LOCUS18169</name>
</gene>
<comment type="caution">
    <text evidence="5">The sequence shown here is derived from an EMBL/GenBank/DDBJ whole genome shotgun (WGS) entry which is preliminary data.</text>
</comment>
<dbReference type="PANTHER" id="PTHR10544">
    <property type="entry name" value="60S RIBOSOMAL PROTEIN L28"/>
    <property type="match status" value="1"/>
</dbReference>
<feature type="domain" description="Ribosomal eL28/Mak16" evidence="4">
    <location>
        <begin position="8"/>
        <end position="101"/>
    </location>
</feature>
<evidence type="ECO:0000313" key="5">
    <source>
        <dbReference type="EMBL" id="CAH8351056.1"/>
    </source>
</evidence>
<keyword evidence="3" id="KW-0687">Ribonucleoprotein</keyword>
<name>A0ABC8K8G2_ERUVS</name>
<dbReference type="AlphaFoldDB" id="A0ABC8K8G2"/>